<reference evidence="4 5" key="1">
    <citation type="submission" date="2018-04" db="EMBL/GenBank/DDBJ databases">
        <title>Genomic Encyclopedia of Type Strains, Phase III (KMG-III): the genomes of soil and plant-associated and newly described type strains.</title>
        <authorList>
            <person name="Whitman W."/>
        </authorList>
    </citation>
    <scope>NUCLEOTIDE SEQUENCE [LARGE SCALE GENOMIC DNA]</scope>
    <source>
        <strain evidence="4 5">KA25</strain>
    </source>
</reference>
<dbReference type="NCBIfam" id="NF010396">
    <property type="entry name" value="PRK13824.1"/>
    <property type="match status" value="1"/>
</dbReference>
<dbReference type="InterPro" id="IPR005090">
    <property type="entry name" value="RepC_N"/>
</dbReference>
<dbReference type="InterPro" id="IPR021760">
    <property type="entry name" value="RepC_C"/>
</dbReference>
<feature type="region of interest" description="Disordered" evidence="1">
    <location>
        <begin position="236"/>
        <end position="270"/>
    </location>
</feature>
<dbReference type="InterPro" id="IPR047611">
    <property type="entry name" value="RepABC_RepC"/>
</dbReference>
<dbReference type="Pfam" id="PF11800">
    <property type="entry name" value="RP-C_C"/>
    <property type="match status" value="1"/>
</dbReference>
<dbReference type="Proteomes" id="UP000244060">
    <property type="component" value="Unassembled WGS sequence"/>
</dbReference>
<evidence type="ECO:0000259" key="2">
    <source>
        <dbReference type="Pfam" id="PF03428"/>
    </source>
</evidence>
<sequence length="375" mass="40949">MHHVSLTPFGCQPVTAAILAGQRHAQARPALPAIDKWSVFSALRTARARFDLGDRDLSVLYALLTFLPARELAEDAPLVVFPSNATLSERAHGMPESTLRRHIAALVRAGVVARRDSPNGKRYAHRDRSGALAQAFGFDLRPLLVRAAEIAEAAHEVEAEAEALSRARTTLVLRLRDATKLAAYARSLGQDPDSEPRLILIRRALRRRLAADELLALCRQVDAILSDIHRALHLGAEEPSGNDSQNERHHTSSEPDSLESEKREEAGQTEPPLPLALVLKACPELSHYAPDLRSWRDLCGAAARITVMMGITPQTWAEAQRTMGSEAAAVTVAAILQRFSRIRNPGGYLRNLSRRAAEGAFSPGPMVMALLSPAR</sequence>
<keyword evidence="5" id="KW-1185">Reference proteome</keyword>
<evidence type="ECO:0000256" key="1">
    <source>
        <dbReference type="SAM" id="MobiDB-lite"/>
    </source>
</evidence>
<name>A0A2T5JSY0_9RHOB</name>
<dbReference type="Pfam" id="PF03428">
    <property type="entry name" value="RP-C"/>
    <property type="match status" value="1"/>
</dbReference>
<evidence type="ECO:0000259" key="3">
    <source>
        <dbReference type="Pfam" id="PF11800"/>
    </source>
</evidence>
<gene>
    <name evidence="4" type="ORF">C8J28_12433</name>
</gene>
<feature type="domain" description="Plasmid replication protein C N-terminal" evidence="2">
    <location>
        <begin position="13"/>
        <end position="185"/>
    </location>
</feature>
<feature type="compositionally biased region" description="Basic and acidic residues" evidence="1">
    <location>
        <begin position="245"/>
        <end position="266"/>
    </location>
</feature>
<dbReference type="InterPro" id="IPR036390">
    <property type="entry name" value="WH_DNA-bd_sf"/>
</dbReference>
<dbReference type="EMBL" id="QAOT01000024">
    <property type="protein sequence ID" value="PTR12533.1"/>
    <property type="molecule type" value="Genomic_DNA"/>
</dbReference>
<dbReference type="NCBIfam" id="NF040974">
    <property type="entry name" value="RepABC_RepC"/>
    <property type="match status" value="1"/>
</dbReference>
<comment type="caution">
    <text evidence="4">The sequence shown here is derived from an EMBL/GenBank/DDBJ whole genome shotgun (WGS) entry which is preliminary data.</text>
</comment>
<dbReference type="AlphaFoldDB" id="A0A2T5JSY0"/>
<protein>
    <submittedName>
        <fullName evidence="4">Replication initiation protein RepC</fullName>
    </submittedName>
</protein>
<dbReference type="Gene3D" id="1.10.10.10">
    <property type="entry name" value="Winged helix-like DNA-binding domain superfamily/Winged helix DNA-binding domain"/>
    <property type="match status" value="1"/>
</dbReference>
<proteinExistence type="predicted"/>
<dbReference type="RefSeq" id="WP_244908365.1">
    <property type="nucleotide sequence ID" value="NZ_QAOT01000024.1"/>
</dbReference>
<feature type="domain" description="Plasmid replication protein C C-terminal" evidence="3">
    <location>
        <begin position="274"/>
        <end position="371"/>
    </location>
</feature>
<evidence type="ECO:0000313" key="4">
    <source>
        <dbReference type="EMBL" id="PTR12533.1"/>
    </source>
</evidence>
<dbReference type="InterPro" id="IPR036388">
    <property type="entry name" value="WH-like_DNA-bd_sf"/>
</dbReference>
<organism evidence="4 5">
    <name type="scientific">Cereibacter azotoformans</name>
    <dbReference type="NCBI Taxonomy" id="43057"/>
    <lineage>
        <taxon>Bacteria</taxon>
        <taxon>Pseudomonadati</taxon>
        <taxon>Pseudomonadota</taxon>
        <taxon>Alphaproteobacteria</taxon>
        <taxon>Rhodobacterales</taxon>
        <taxon>Paracoccaceae</taxon>
        <taxon>Cereibacter</taxon>
    </lineage>
</organism>
<accession>A0A2T5JSY0</accession>
<dbReference type="SUPFAM" id="SSF46785">
    <property type="entry name" value="Winged helix' DNA-binding domain"/>
    <property type="match status" value="1"/>
</dbReference>
<evidence type="ECO:0000313" key="5">
    <source>
        <dbReference type="Proteomes" id="UP000244060"/>
    </source>
</evidence>